<feature type="transmembrane region" description="Helical" evidence="1">
    <location>
        <begin position="156"/>
        <end position="176"/>
    </location>
</feature>
<dbReference type="GO" id="GO:0008237">
    <property type="term" value="F:metallopeptidase activity"/>
    <property type="evidence" value="ECO:0007669"/>
    <property type="project" value="UniProtKB-KW"/>
</dbReference>
<feature type="transmembrane region" description="Helical" evidence="1">
    <location>
        <begin position="212"/>
        <end position="230"/>
    </location>
</feature>
<proteinExistence type="predicted"/>
<keyword evidence="3" id="KW-0645">Protease</keyword>
<evidence type="ECO:0000259" key="2">
    <source>
        <dbReference type="Pfam" id="PF02517"/>
    </source>
</evidence>
<reference evidence="3 4" key="1">
    <citation type="submission" date="2020-06" db="EMBL/GenBank/DDBJ databases">
        <title>Staphylococcus borealis sp. nov. -A novel member of the Staphylococcaceae family isolated from skin and blood in humans.</title>
        <authorList>
            <person name="Pain M."/>
            <person name="Wolden R."/>
            <person name="Jaen-Luchoro D."/>
            <person name="Salva-Serra F."/>
            <person name="Iglesias B.P."/>
            <person name="Karlsson R."/>
            <person name="Klingenberg C."/>
            <person name="Cavanagh J.P."/>
        </authorList>
    </citation>
    <scope>NUCLEOTIDE SEQUENCE [LARGE SCALE GENOMIC DNA]</scope>
    <source>
        <strain evidence="3 4">58-22</strain>
    </source>
</reference>
<protein>
    <submittedName>
        <fullName evidence="3">CPBP family intramembrane metalloprotease</fullName>
    </submittedName>
</protein>
<dbReference type="Proteomes" id="UP000610527">
    <property type="component" value="Unassembled WGS sequence"/>
</dbReference>
<accession>A0ABX2LLP1</accession>
<keyword evidence="4" id="KW-1185">Reference proteome</keyword>
<comment type="caution">
    <text evidence="3">The sequence shown here is derived from an EMBL/GenBank/DDBJ whole genome shotgun (WGS) entry which is preliminary data.</text>
</comment>
<dbReference type="Pfam" id="PF02517">
    <property type="entry name" value="Rce1-like"/>
    <property type="match status" value="1"/>
</dbReference>
<dbReference type="RefSeq" id="WP_053028754.1">
    <property type="nucleotide sequence ID" value="NZ_CUEE01000001.1"/>
</dbReference>
<keyword evidence="1" id="KW-0812">Transmembrane</keyword>
<keyword evidence="3" id="KW-0482">Metalloprotease</keyword>
<feature type="domain" description="CAAX prenyl protease 2/Lysostaphin resistance protein A-like" evidence="2">
    <location>
        <begin position="156"/>
        <end position="248"/>
    </location>
</feature>
<keyword evidence="3" id="KW-0378">Hydrolase</keyword>
<keyword evidence="1" id="KW-0472">Membrane</keyword>
<gene>
    <name evidence="3" type="ORF">HUN84_01435</name>
</gene>
<organism evidence="3 4">
    <name type="scientific">Staphylococcus borealis</name>
    <dbReference type="NCBI Taxonomy" id="2742203"/>
    <lineage>
        <taxon>Bacteria</taxon>
        <taxon>Bacillati</taxon>
        <taxon>Bacillota</taxon>
        <taxon>Bacilli</taxon>
        <taxon>Bacillales</taxon>
        <taxon>Staphylococcaceae</taxon>
        <taxon>Staphylococcus</taxon>
    </lineage>
</organism>
<feature type="transmembrane region" description="Helical" evidence="1">
    <location>
        <begin position="237"/>
        <end position="256"/>
    </location>
</feature>
<dbReference type="InterPro" id="IPR056566">
    <property type="entry name" value="Acyl_LnsB_CPBP-like"/>
</dbReference>
<sequence length="260" mass="29908">MKKRKKAITHEVSTNQWGSSQIVKKDFLLIPIYIMLQILVPIIIVFGVLGIYAMITQDPPPLYLYNLTLSISFVIAQFVVIVSFFALHKYDIADVALRQYRIAKRHYIPLIITVTLFALLLFYAIHVVAQYLPKPIGYDITQAQLRLEGLFNHPSAIVFTFITMVVLQPLIHELIYRHLMIHELGKRLNVSVVIVLSIVIEVGVQVYDFISVMEVIPYFILSLGAIVIYMRTGKNLAASYLYHSSVQFILFIITMIERFF</sequence>
<dbReference type="InterPro" id="IPR003675">
    <property type="entry name" value="Rce1/LyrA-like_dom"/>
</dbReference>
<dbReference type="NCBIfam" id="NF041768">
    <property type="entry name" value="acyl_LnsB_CPBP"/>
    <property type="match status" value="1"/>
</dbReference>
<dbReference type="EMBL" id="JABVEG010000001">
    <property type="protein sequence ID" value="NUI81424.1"/>
    <property type="molecule type" value="Genomic_DNA"/>
</dbReference>
<feature type="transmembrane region" description="Helical" evidence="1">
    <location>
        <begin position="27"/>
        <end position="55"/>
    </location>
</feature>
<feature type="transmembrane region" description="Helical" evidence="1">
    <location>
        <begin position="188"/>
        <end position="206"/>
    </location>
</feature>
<feature type="transmembrane region" description="Helical" evidence="1">
    <location>
        <begin position="107"/>
        <end position="129"/>
    </location>
</feature>
<dbReference type="GeneID" id="74185256"/>
<feature type="transmembrane region" description="Helical" evidence="1">
    <location>
        <begin position="67"/>
        <end position="87"/>
    </location>
</feature>
<evidence type="ECO:0000313" key="3">
    <source>
        <dbReference type="EMBL" id="NUI81424.1"/>
    </source>
</evidence>
<evidence type="ECO:0000313" key="4">
    <source>
        <dbReference type="Proteomes" id="UP000610527"/>
    </source>
</evidence>
<keyword evidence="1" id="KW-1133">Transmembrane helix</keyword>
<name>A0ABX2LLP1_9STAP</name>
<evidence type="ECO:0000256" key="1">
    <source>
        <dbReference type="SAM" id="Phobius"/>
    </source>
</evidence>